<dbReference type="GO" id="GO:0016747">
    <property type="term" value="F:acyltransferase activity, transferring groups other than amino-acyl groups"/>
    <property type="evidence" value="ECO:0007669"/>
    <property type="project" value="InterPro"/>
</dbReference>
<feature type="transmembrane region" description="Helical" evidence="1">
    <location>
        <begin position="40"/>
        <end position="61"/>
    </location>
</feature>
<dbReference type="Pfam" id="PF01757">
    <property type="entry name" value="Acyl_transf_3"/>
    <property type="match status" value="1"/>
</dbReference>
<organism evidence="3">
    <name type="scientific">Proteus vulgaris</name>
    <dbReference type="NCBI Taxonomy" id="585"/>
    <lineage>
        <taxon>Bacteria</taxon>
        <taxon>Pseudomonadati</taxon>
        <taxon>Pseudomonadota</taxon>
        <taxon>Gammaproteobacteria</taxon>
        <taxon>Enterobacterales</taxon>
        <taxon>Morganellaceae</taxon>
        <taxon>Proteus</taxon>
    </lineage>
</organism>
<dbReference type="EMBL" id="KY710706">
    <property type="protein sequence ID" value="AXY99634.1"/>
    <property type="molecule type" value="Genomic_DNA"/>
</dbReference>
<name>A0A385JMQ9_PROVU</name>
<dbReference type="AlphaFoldDB" id="A0A385JMQ9"/>
<keyword evidence="1" id="KW-0812">Transmembrane</keyword>
<dbReference type="GO" id="GO:0000271">
    <property type="term" value="P:polysaccharide biosynthetic process"/>
    <property type="evidence" value="ECO:0007669"/>
    <property type="project" value="TreeGrafter"/>
</dbReference>
<dbReference type="InterPro" id="IPR002656">
    <property type="entry name" value="Acyl_transf_3_dom"/>
</dbReference>
<dbReference type="GO" id="GO:0016020">
    <property type="term" value="C:membrane"/>
    <property type="evidence" value="ECO:0007669"/>
    <property type="project" value="TreeGrafter"/>
</dbReference>
<feature type="transmembrane region" description="Helical" evidence="1">
    <location>
        <begin position="255"/>
        <end position="272"/>
    </location>
</feature>
<dbReference type="PANTHER" id="PTHR23028:SF53">
    <property type="entry name" value="ACYL_TRANSF_3 DOMAIN-CONTAINING PROTEIN"/>
    <property type="match status" value="1"/>
</dbReference>
<sequence length="363" mass="42012">MFYSIHYIRGISALLVVLFHLRPSINNVYAQKNLGDLLFLRGDIGVDAFFIISGFIICHATRNDKSIISFSLKRFFRIYPTYLLFSILFLCINLILFNHLTIKSFFDIILIRPLNYSMGPPFYGYTYLVVGWSLVYEICFYIIYLVSMSLSHKYRNIICSLILFLLCYALQKYHLNTFDISATSGLKDKNLGILNILSSSMMLNFIVGIFIYEITKYIKGNLHFINKEFIKIIFFFVITISIYFFMIGFNSWHGLNKSVLFIAPLILSLIIYEYKCGLKRIPAFIFLGNISYSLYLSHLVVTYAIKKFGGPLYNANNGFSTIFIIISLSLIISYISYNTIEKISSEACRKIIMKIKNSDQENT</sequence>
<keyword evidence="1" id="KW-0472">Membrane</keyword>
<keyword evidence="3" id="KW-0012">Acyltransferase</keyword>
<proteinExistence type="predicted"/>
<feature type="transmembrane region" description="Helical" evidence="1">
    <location>
        <begin position="317"/>
        <end position="337"/>
    </location>
</feature>
<evidence type="ECO:0000256" key="1">
    <source>
        <dbReference type="SAM" id="Phobius"/>
    </source>
</evidence>
<feature type="transmembrane region" description="Helical" evidence="1">
    <location>
        <begin position="154"/>
        <end position="171"/>
    </location>
</feature>
<evidence type="ECO:0000313" key="3">
    <source>
        <dbReference type="EMBL" id="AXY99634.1"/>
    </source>
</evidence>
<keyword evidence="3" id="KW-0808">Transferase</keyword>
<feature type="domain" description="Acyltransferase 3" evidence="2">
    <location>
        <begin position="3"/>
        <end position="337"/>
    </location>
</feature>
<feature type="transmembrane region" description="Helical" evidence="1">
    <location>
        <begin position="191"/>
        <end position="212"/>
    </location>
</feature>
<evidence type="ECO:0000259" key="2">
    <source>
        <dbReference type="Pfam" id="PF01757"/>
    </source>
</evidence>
<dbReference type="InterPro" id="IPR050879">
    <property type="entry name" value="Acyltransferase_3"/>
</dbReference>
<dbReference type="PANTHER" id="PTHR23028">
    <property type="entry name" value="ACETYLTRANSFERASE"/>
    <property type="match status" value="1"/>
</dbReference>
<feature type="transmembrane region" description="Helical" evidence="1">
    <location>
        <begin position="82"/>
        <end position="102"/>
    </location>
</feature>
<feature type="transmembrane region" description="Helical" evidence="1">
    <location>
        <begin position="122"/>
        <end position="147"/>
    </location>
</feature>
<accession>A0A385JMQ9</accession>
<reference evidence="3" key="1">
    <citation type="journal article" date="2017" name="PLoS ONE">
        <title>Genetic diversity of the O antigens of Proteus species and the development of a suspension array for molecular serotyping.</title>
        <authorList>
            <person name="Yu X."/>
            <person name="Torzewska A."/>
            <person name="Zhang X."/>
            <person name="Yin Z."/>
            <person name="Drzewiecka D."/>
            <person name="Cao H."/>
            <person name="Liu B."/>
            <person name="Knirel Y.A."/>
            <person name="Rozalski A."/>
            <person name="Wang L."/>
        </authorList>
    </citation>
    <scope>NUCLEOTIDE SEQUENCE</scope>
    <source>
        <strain evidence="3">PrK 55/57</strain>
    </source>
</reference>
<feature type="transmembrane region" description="Helical" evidence="1">
    <location>
        <begin position="232"/>
        <end position="249"/>
    </location>
</feature>
<feature type="transmembrane region" description="Helical" evidence="1">
    <location>
        <begin position="284"/>
        <end position="305"/>
    </location>
</feature>
<protein>
    <submittedName>
        <fullName evidence="3">Acyltransferase</fullName>
    </submittedName>
</protein>
<keyword evidence="1" id="KW-1133">Transmembrane helix</keyword>